<dbReference type="Proteomes" id="UP001461498">
    <property type="component" value="Unassembled WGS sequence"/>
</dbReference>
<dbReference type="InterPro" id="IPR001753">
    <property type="entry name" value="Enoyl-CoA_hydra/iso"/>
</dbReference>
<dbReference type="Gene3D" id="3.90.226.10">
    <property type="entry name" value="2-enoyl-CoA Hydratase, Chain A, domain 1"/>
    <property type="match status" value="1"/>
</dbReference>
<reference evidence="3 4" key="1">
    <citation type="submission" date="2022-12" db="EMBL/GenBank/DDBJ databases">
        <title>Chromosome-level genome assembly of true bugs.</title>
        <authorList>
            <person name="Ma L."/>
            <person name="Li H."/>
        </authorList>
    </citation>
    <scope>NUCLEOTIDE SEQUENCE [LARGE SCALE GENOMIC DNA]</scope>
    <source>
        <strain evidence="3">Lab_2022b</strain>
    </source>
</reference>
<dbReference type="EMBL" id="JAPXFL010000006">
    <property type="protein sequence ID" value="KAK9505385.1"/>
    <property type="molecule type" value="Genomic_DNA"/>
</dbReference>
<sequence>MFSSMKFDKIIPIIIKRCYSSAVGDSIKITKMGRVTCIGLNMPQNKNSLNLKMLTNLKIAIDTFENDSSSSAGVLYGEQGNFSHGYDQNELTSNVKDIQQIVYDITKDFCKKPIVAAISGFAAGAGFDLALWCDFRIVEDTAILGSYARGFGVPLSDESAARLCTMVGYYRALDWVLTGRMVQAKEALDVGIATRLVACGTALGQAVHLANSLNNMPEACLKTNRATLISVTNQFTSPVFKQYILEEKEKNKKIALEVIIFFFSY</sequence>
<dbReference type="Pfam" id="PF00378">
    <property type="entry name" value="ECH_1"/>
    <property type="match status" value="1"/>
</dbReference>
<dbReference type="CDD" id="cd06558">
    <property type="entry name" value="crotonase-like"/>
    <property type="match status" value="1"/>
</dbReference>
<evidence type="ECO:0000313" key="3">
    <source>
        <dbReference type="EMBL" id="KAK9505385.1"/>
    </source>
</evidence>
<dbReference type="PROSITE" id="PS00166">
    <property type="entry name" value="ENOYL_COA_HYDRATASE"/>
    <property type="match status" value="1"/>
</dbReference>
<protein>
    <recommendedName>
        <fullName evidence="5">Enoyl-CoA hydratase</fullName>
    </recommendedName>
</protein>
<evidence type="ECO:0000256" key="2">
    <source>
        <dbReference type="RuleBase" id="RU003707"/>
    </source>
</evidence>
<name>A0AAW1D598_9HEMI</name>
<organism evidence="3 4">
    <name type="scientific">Rhynocoris fuscipes</name>
    <dbReference type="NCBI Taxonomy" id="488301"/>
    <lineage>
        <taxon>Eukaryota</taxon>
        <taxon>Metazoa</taxon>
        <taxon>Ecdysozoa</taxon>
        <taxon>Arthropoda</taxon>
        <taxon>Hexapoda</taxon>
        <taxon>Insecta</taxon>
        <taxon>Pterygota</taxon>
        <taxon>Neoptera</taxon>
        <taxon>Paraneoptera</taxon>
        <taxon>Hemiptera</taxon>
        <taxon>Heteroptera</taxon>
        <taxon>Panheteroptera</taxon>
        <taxon>Cimicomorpha</taxon>
        <taxon>Reduviidae</taxon>
        <taxon>Harpactorinae</taxon>
        <taxon>Harpactorini</taxon>
        <taxon>Rhynocoris</taxon>
    </lineage>
</organism>
<evidence type="ECO:0000256" key="1">
    <source>
        <dbReference type="ARBA" id="ARBA00005254"/>
    </source>
</evidence>
<dbReference type="PANTHER" id="PTHR43802:SF1">
    <property type="entry name" value="IP11341P-RELATED"/>
    <property type="match status" value="1"/>
</dbReference>
<dbReference type="SUPFAM" id="SSF52096">
    <property type="entry name" value="ClpP/crotonase"/>
    <property type="match status" value="1"/>
</dbReference>
<accession>A0AAW1D598</accession>
<evidence type="ECO:0008006" key="5">
    <source>
        <dbReference type="Google" id="ProtNLM"/>
    </source>
</evidence>
<dbReference type="GO" id="GO:0003824">
    <property type="term" value="F:catalytic activity"/>
    <property type="evidence" value="ECO:0007669"/>
    <property type="project" value="InterPro"/>
</dbReference>
<dbReference type="InterPro" id="IPR029045">
    <property type="entry name" value="ClpP/crotonase-like_dom_sf"/>
</dbReference>
<comment type="caution">
    <text evidence="3">The sequence shown here is derived from an EMBL/GenBank/DDBJ whole genome shotgun (WGS) entry which is preliminary data.</text>
</comment>
<dbReference type="PANTHER" id="PTHR43802">
    <property type="entry name" value="ENOYL-COA HYDRATASE"/>
    <property type="match status" value="1"/>
</dbReference>
<dbReference type="InterPro" id="IPR018376">
    <property type="entry name" value="Enoyl-CoA_hyd/isom_CS"/>
</dbReference>
<gene>
    <name evidence="3" type="ORF">O3M35_009457</name>
</gene>
<evidence type="ECO:0000313" key="4">
    <source>
        <dbReference type="Proteomes" id="UP001461498"/>
    </source>
</evidence>
<dbReference type="AlphaFoldDB" id="A0AAW1D598"/>
<proteinExistence type="inferred from homology"/>
<comment type="similarity">
    <text evidence="1 2">Belongs to the enoyl-CoA hydratase/isomerase family.</text>
</comment>
<keyword evidence="4" id="KW-1185">Reference proteome</keyword>